<keyword evidence="1" id="KW-0472">Membrane</keyword>
<dbReference type="PROSITE" id="PS51257">
    <property type="entry name" value="PROKAR_LIPOPROTEIN"/>
    <property type="match status" value="1"/>
</dbReference>
<evidence type="ECO:0000313" key="2">
    <source>
        <dbReference type="EMBL" id="OHA55364.1"/>
    </source>
</evidence>
<evidence type="ECO:0000313" key="3">
    <source>
        <dbReference type="Proteomes" id="UP000178936"/>
    </source>
</evidence>
<sequence>MKNKEKSTEPKTLGAFKFWFQSIIIIIITLGAGCYIGWHNSGSNGLVIGALLGEIIAGILCIFNTLRLIRIKK</sequence>
<gene>
    <name evidence="2" type="ORF">A2226_01175</name>
</gene>
<evidence type="ECO:0000256" key="1">
    <source>
        <dbReference type="SAM" id="Phobius"/>
    </source>
</evidence>
<accession>A0A1G2Q488</accession>
<dbReference type="AlphaFoldDB" id="A0A1G2Q488"/>
<name>A0A1G2Q488_9BACT</name>
<keyword evidence="1" id="KW-0812">Transmembrane</keyword>
<dbReference type="Proteomes" id="UP000178936">
    <property type="component" value="Unassembled WGS sequence"/>
</dbReference>
<protein>
    <submittedName>
        <fullName evidence="2">Uncharacterized protein</fullName>
    </submittedName>
</protein>
<organism evidence="2 3">
    <name type="scientific">Candidatus Veblenbacteria bacterium RIFOXYA2_FULL_43_9</name>
    <dbReference type="NCBI Taxonomy" id="1802425"/>
    <lineage>
        <taxon>Bacteria</taxon>
        <taxon>Candidatus Vebleniibacteriota</taxon>
    </lineage>
</organism>
<proteinExistence type="predicted"/>
<comment type="caution">
    <text evidence="2">The sequence shown here is derived from an EMBL/GenBank/DDBJ whole genome shotgun (WGS) entry which is preliminary data.</text>
</comment>
<feature type="transmembrane region" description="Helical" evidence="1">
    <location>
        <begin position="12"/>
        <end position="38"/>
    </location>
</feature>
<keyword evidence="1" id="KW-1133">Transmembrane helix</keyword>
<reference evidence="2 3" key="1">
    <citation type="journal article" date="2016" name="Nat. Commun.">
        <title>Thousands of microbial genomes shed light on interconnected biogeochemical processes in an aquifer system.</title>
        <authorList>
            <person name="Anantharaman K."/>
            <person name="Brown C.T."/>
            <person name="Hug L.A."/>
            <person name="Sharon I."/>
            <person name="Castelle C.J."/>
            <person name="Probst A.J."/>
            <person name="Thomas B.C."/>
            <person name="Singh A."/>
            <person name="Wilkins M.J."/>
            <person name="Karaoz U."/>
            <person name="Brodie E.L."/>
            <person name="Williams K.H."/>
            <person name="Hubbard S.S."/>
            <person name="Banfield J.F."/>
        </authorList>
    </citation>
    <scope>NUCLEOTIDE SEQUENCE [LARGE SCALE GENOMIC DNA]</scope>
</reference>
<dbReference type="EMBL" id="MHTB01000016">
    <property type="protein sequence ID" value="OHA55364.1"/>
    <property type="molecule type" value="Genomic_DNA"/>
</dbReference>
<feature type="transmembrane region" description="Helical" evidence="1">
    <location>
        <begin position="44"/>
        <end position="66"/>
    </location>
</feature>